<dbReference type="GO" id="GO:0071013">
    <property type="term" value="C:catalytic step 2 spliceosome"/>
    <property type="evidence" value="ECO:0007669"/>
    <property type="project" value="TreeGrafter"/>
</dbReference>
<evidence type="ECO:0000313" key="6">
    <source>
        <dbReference type="Proteomes" id="UP000094336"/>
    </source>
</evidence>
<comment type="similarity">
    <text evidence="2">Belongs to the FRG1 family.</text>
</comment>
<dbReference type="SUPFAM" id="SSF50405">
    <property type="entry name" value="Actin-crosslinking proteins"/>
    <property type="match status" value="1"/>
</dbReference>
<evidence type="ECO:0000313" key="5">
    <source>
        <dbReference type="EMBL" id="ODQ83186.1"/>
    </source>
</evidence>
<proteinExistence type="inferred from homology"/>
<dbReference type="EMBL" id="KV454426">
    <property type="protein sequence ID" value="ODQ83186.1"/>
    <property type="molecule type" value="Genomic_DNA"/>
</dbReference>
<evidence type="ECO:0000256" key="3">
    <source>
        <dbReference type="ARBA" id="ARBA00023242"/>
    </source>
</evidence>
<dbReference type="GeneID" id="30145634"/>
<dbReference type="InterPro" id="IPR010414">
    <property type="entry name" value="FRG1"/>
</dbReference>
<dbReference type="GO" id="GO:0005730">
    <property type="term" value="C:nucleolus"/>
    <property type="evidence" value="ECO:0007669"/>
    <property type="project" value="UniProtKB-SubCell"/>
</dbReference>
<dbReference type="OrthoDB" id="5539371at2759"/>
<dbReference type="Pfam" id="PF06229">
    <property type="entry name" value="FRG1"/>
    <property type="match status" value="1"/>
</dbReference>
<accession>A0A1E3QZW1</accession>
<feature type="compositionally biased region" description="Basic and acidic residues" evidence="4">
    <location>
        <begin position="17"/>
        <end position="32"/>
    </location>
</feature>
<comment type="subcellular location">
    <subcellularLocation>
        <location evidence="1">Nucleus</location>
        <location evidence="1">Nucleolus</location>
    </subcellularLocation>
</comment>
<dbReference type="GO" id="GO:0051015">
    <property type="term" value="F:actin filament binding"/>
    <property type="evidence" value="ECO:0007669"/>
    <property type="project" value="TreeGrafter"/>
</dbReference>
<feature type="region of interest" description="Disordered" evidence="4">
    <location>
        <begin position="1"/>
        <end position="32"/>
    </location>
</feature>
<organism evidence="5 6">
    <name type="scientific">Babjeviella inositovora NRRL Y-12698</name>
    <dbReference type="NCBI Taxonomy" id="984486"/>
    <lineage>
        <taxon>Eukaryota</taxon>
        <taxon>Fungi</taxon>
        <taxon>Dikarya</taxon>
        <taxon>Ascomycota</taxon>
        <taxon>Saccharomycotina</taxon>
        <taxon>Pichiomycetes</taxon>
        <taxon>Serinales incertae sedis</taxon>
        <taxon>Babjeviella</taxon>
    </lineage>
</organism>
<gene>
    <name evidence="5" type="ORF">BABINDRAFT_159628</name>
</gene>
<dbReference type="InterPro" id="IPR008999">
    <property type="entry name" value="Actin-crosslinking"/>
</dbReference>
<dbReference type="Proteomes" id="UP000094336">
    <property type="component" value="Unassembled WGS sequence"/>
</dbReference>
<dbReference type="STRING" id="984486.A0A1E3QZW1"/>
<evidence type="ECO:0000256" key="2">
    <source>
        <dbReference type="ARBA" id="ARBA00010878"/>
    </source>
</evidence>
<keyword evidence="6" id="KW-1185">Reference proteome</keyword>
<dbReference type="Gene3D" id="2.80.10.50">
    <property type="match status" value="1"/>
</dbReference>
<keyword evidence="3" id="KW-0539">Nucleus</keyword>
<name>A0A1E3QZW1_9ASCO</name>
<reference evidence="6" key="1">
    <citation type="submission" date="2016-05" db="EMBL/GenBank/DDBJ databases">
        <title>Comparative genomics of biotechnologically important yeasts.</title>
        <authorList>
            <consortium name="DOE Joint Genome Institute"/>
            <person name="Riley R."/>
            <person name="Haridas S."/>
            <person name="Wolfe K.H."/>
            <person name="Lopes M.R."/>
            <person name="Hittinger C.T."/>
            <person name="Goker M."/>
            <person name="Salamov A."/>
            <person name="Wisecaver J."/>
            <person name="Long T.M."/>
            <person name="Aerts A.L."/>
            <person name="Barry K."/>
            <person name="Choi C."/>
            <person name="Clum A."/>
            <person name="Coughlan A.Y."/>
            <person name="Deshpande S."/>
            <person name="Douglass A.P."/>
            <person name="Hanson S.J."/>
            <person name="Klenk H.-P."/>
            <person name="Labutti K."/>
            <person name="Lapidus A."/>
            <person name="Lindquist E."/>
            <person name="Lipzen A."/>
            <person name="Meier-Kolthoff J.P."/>
            <person name="Ohm R.A."/>
            <person name="Otillar R.P."/>
            <person name="Pangilinan J."/>
            <person name="Peng Y."/>
            <person name="Rokas A."/>
            <person name="Rosa C.A."/>
            <person name="Scheuner C."/>
            <person name="Sibirny A.A."/>
            <person name="Slot J.C."/>
            <person name="Stielow J.B."/>
            <person name="Sun H."/>
            <person name="Kurtzman C.P."/>
            <person name="Blackwell M."/>
            <person name="Grigoriev I.V."/>
            <person name="Jeffries T.W."/>
        </authorList>
    </citation>
    <scope>NUCLEOTIDE SEQUENCE [LARGE SCALE GENOMIC DNA]</scope>
    <source>
        <strain evidence="6">NRRL Y-12698</strain>
    </source>
</reference>
<evidence type="ECO:0000256" key="1">
    <source>
        <dbReference type="ARBA" id="ARBA00004604"/>
    </source>
</evidence>
<dbReference type="PANTHER" id="PTHR12928">
    <property type="entry name" value="FRG1 PROTEIN"/>
    <property type="match status" value="1"/>
</dbReference>
<dbReference type="AlphaFoldDB" id="A0A1E3QZW1"/>
<sequence length="308" mass="34186">MVTKLTFKGDKPKKRKRTEESASSKKAKPVPEFDRSLVEQGWTTATTVSDITGPIIITRYDEGVEGAPYSIASNKGKLFFSSELDILPHDQCVNFPPDEVAAPYLVPIHLSEPRDTTQVFTVTQIRSLDTGKKNQLATANEISVTFRSAEGKYLSLSQQNTLDALAEAVGPGETFTLTKKFKSGRGVWWALLVNNAFKVCTLPAADDGHMLKCIKDKDGVLDDENHYVIRVQTKNSVRGKQIMAEIENNDTKEDRLLDTVREAIVLLDKENIMVTNAVFKQLMAAAQEGRLNEAIIDVKTKGKHDSRC</sequence>
<evidence type="ECO:0000256" key="4">
    <source>
        <dbReference type="SAM" id="MobiDB-lite"/>
    </source>
</evidence>
<protein>
    <submittedName>
        <fullName evidence="5">Uncharacterized protein</fullName>
    </submittedName>
</protein>
<dbReference type="PANTHER" id="PTHR12928:SF0">
    <property type="entry name" value="FSHD REGION GENE 1"/>
    <property type="match status" value="1"/>
</dbReference>
<dbReference type="RefSeq" id="XP_018988514.1">
    <property type="nucleotide sequence ID" value="XM_019127781.1"/>
</dbReference>